<evidence type="ECO:0000313" key="4">
    <source>
        <dbReference type="EMBL" id="OKL44097.1"/>
    </source>
</evidence>
<reference evidence="4 5" key="1">
    <citation type="submission" date="2016-03" db="EMBL/GenBank/DDBJ databases">
        <title>Genome sequence of Nesiotobacter sp. nov., a moderately halophilic alphaproteobacterium isolated from the Yellow Sea, China.</title>
        <authorList>
            <person name="Zhang G."/>
            <person name="Zhang R."/>
        </authorList>
    </citation>
    <scope>NUCLEOTIDE SEQUENCE [LARGE SCALE GENOMIC DNA]</scope>
    <source>
        <strain evidence="4 5">WB1-6</strain>
    </source>
</reference>
<dbReference type="PANTHER" id="PTHR12818:SF0">
    <property type="entry name" value="TRNA (ADENINE(37)-N6)-METHYLTRANSFERASE"/>
    <property type="match status" value="1"/>
</dbReference>
<keyword evidence="1" id="KW-0949">S-adenosyl-L-methionine</keyword>
<dbReference type="Gene3D" id="2.40.30.70">
    <property type="entry name" value="YaeB-like"/>
    <property type="match status" value="1"/>
</dbReference>
<dbReference type="PANTHER" id="PTHR12818">
    <property type="entry name" value="TRNA (ADENINE(37)-N6)-METHYLTRANSFERASE"/>
    <property type="match status" value="1"/>
</dbReference>
<dbReference type="STRING" id="197461.A3843_11040"/>
<gene>
    <name evidence="4" type="ORF">A3843_11040</name>
</gene>
<proteinExistence type="inferred from homology"/>
<evidence type="ECO:0000259" key="3">
    <source>
        <dbReference type="PROSITE" id="PS51668"/>
    </source>
</evidence>
<keyword evidence="5" id="KW-1185">Reference proteome</keyword>
<dbReference type="InterPro" id="IPR040372">
    <property type="entry name" value="YaeB-like"/>
</dbReference>
<evidence type="ECO:0000313" key="5">
    <source>
        <dbReference type="Proteomes" id="UP000185783"/>
    </source>
</evidence>
<evidence type="ECO:0000256" key="2">
    <source>
        <dbReference type="ARBA" id="ARBA00033753"/>
    </source>
</evidence>
<dbReference type="AlphaFoldDB" id="A0A1U7JHA2"/>
<organism evidence="4 5">
    <name type="scientific">Pseudovibrio exalbescens</name>
    <dbReference type="NCBI Taxonomy" id="197461"/>
    <lineage>
        <taxon>Bacteria</taxon>
        <taxon>Pseudomonadati</taxon>
        <taxon>Pseudomonadota</taxon>
        <taxon>Alphaproteobacteria</taxon>
        <taxon>Hyphomicrobiales</taxon>
        <taxon>Stappiaceae</taxon>
        <taxon>Pseudovibrio</taxon>
    </lineage>
</organism>
<dbReference type="EMBL" id="LVVZ01000015">
    <property type="protein sequence ID" value="OKL44097.1"/>
    <property type="molecule type" value="Genomic_DNA"/>
</dbReference>
<dbReference type="SUPFAM" id="SSF118196">
    <property type="entry name" value="YaeB-like"/>
    <property type="match status" value="1"/>
</dbReference>
<accession>A0A1U7JHA2</accession>
<dbReference type="Proteomes" id="UP000185783">
    <property type="component" value="Unassembled WGS sequence"/>
</dbReference>
<comment type="similarity">
    <text evidence="2">Belongs to the tRNA methyltransferase O family.</text>
</comment>
<name>A0A1U7JHA2_9HYPH</name>
<protein>
    <recommendedName>
        <fullName evidence="3">TsaA-like domain-containing protein</fullName>
    </recommendedName>
</protein>
<dbReference type="InterPro" id="IPR036413">
    <property type="entry name" value="YaeB-like_sf"/>
</dbReference>
<dbReference type="Pfam" id="PF01980">
    <property type="entry name" value="TrmO_N"/>
    <property type="match status" value="1"/>
</dbReference>
<sequence>MMKDDLKMTVIGSVQSNTNGALIAISDAWIEGLVGLAGFTHAHILWLADHERGDCILTCPAPYTSSADDIGVFASRSPFRPSPIGLSTIRITAVDVQAGLIETPYIDACVGTKILDIKPYFPSTDRVGSALIPAHFSHWPGTLEASAEFDWASEFREPENA</sequence>
<feature type="domain" description="TsaA-like" evidence="3">
    <location>
        <begin position="8"/>
        <end position="129"/>
    </location>
</feature>
<dbReference type="InterPro" id="IPR036414">
    <property type="entry name" value="YaeB_N_sf"/>
</dbReference>
<dbReference type="InterPro" id="IPR023370">
    <property type="entry name" value="TrmO-like_N"/>
</dbReference>
<evidence type="ECO:0000256" key="1">
    <source>
        <dbReference type="ARBA" id="ARBA00022691"/>
    </source>
</evidence>
<dbReference type="PROSITE" id="PS51668">
    <property type="entry name" value="TSAA_2"/>
    <property type="match status" value="1"/>
</dbReference>
<comment type="caution">
    <text evidence="4">The sequence shown here is derived from an EMBL/GenBank/DDBJ whole genome shotgun (WGS) entry which is preliminary data.</text>
</comment>